<gene>
    <name evidence="3" type="ORF">QBC35DRAFT_466167</name>
</gene>
<keyword evidence="1" id="KW-0732">Signal</keyword>
<feature type="chain" id="PRO_5042858241" description="Ecp2 effector protein-like domain-containing protein" evidence="1">
    <location>
        <begin position="20"/>
        <end position="208"/>
    </location>
</feature>
<dbReference type="EMBL" id="MU864474">
    <property type="protein sequence ID" value="KAK4184785.1"/>
    <property type="molecule type" value="Genomic_DNA"/>
</dbReference>
<reference evidence="3" key="2">
    <citation type="submission" date="2023-05" db="EMBL/GenBank/DDBJ databases">
        <authorList>
            <consortium name="Lawrence Berkeley National Laboratory"/>
            <person name="Steindorff A."/>
            <person name="Hensen N."/>
            <person name="Bonometti L."/>
            <person name="Westerberg I."/>
            <person name="Brannstrom I.O."/>
            <person name="Guillou S."/>
            <person name="Cros-Aarteil S."/>
            <person name="Calhoun S."/>
            <person name="Haridas S."/>
            <person name="Kuo A."/>
            <person name="Mondo S."/>
            <person name="Pangilinan J."/>
            <person name="Riley R."/>
            <person name="Labutti K."/>
            <person name="Andreopoulos B."/>
            <person name="Lipzen A."/>
            <person name="Chen C."/>
            <person name="Yanf M."/>
            <person name="Daum C."/>
            <person name="Ng V."/>
            <person name="Clum A."/>
            <person name="Ohm R."/>
            <person name="Martin F."/>
            <person name="Silar P."/>
            <person name="Natvig D."/>
            <person name="Lalanne C."/>
            <person name="Gautier V."/>
            <person name="Ament-Velasquez S.L."/>
            <person name="Kruys A."/>
            <person name="Hutchinson M.I."/>
            <person name="Powell A.J."/>
            <person name="Barry K."/>
            <person name="Miller A.N."/>
            <person name="Grigoriev I.V."/>
            <person name="Debuchy R."/>
            <person name="Gladieux P."/>
            <person name="Thoren M.H."/>
            <person name="Johannesson H."/>
        </authorList>
    </citation>
    <scope>NUCLEOTIDE SEQUENCE</scope>
    <source>
        <strain evidence="3">PSN309</strain>
    </source>
</reference>
<dbReference type="Proteomes" id="UP001302126">
    <property type="component" value="Unassembled WGS sequence"/>
</dbReference>
<evidence type="ECO:0000259" key="2">
    <source>
        <dbReference type="Pfam" id="PF14856"/>
    </source>
</evidence>
<proteinExistence type="predicted"/>
<name>A0AAN6WMR5_9PEZI</name>
<evidence type="ECO:0000313" key="3">
    <source>
        <dbReference type="EMBL" id="KAK4184785.1"/>
    </source>
</evidence>
<evidence type="ECO:0000313" key="4">
    <source>
        <dbReference type="Proteomes" id="UP001302126"/>
    </source>
</evidence>
<dbReference type="AlphaFoldDB" id="A0AAN6WMR5"/>
<feature type="signal peptide" evidence="1">
    <location>
        <begin position="1"/>
        <end position="19"/>
    </location>
</feature>
<feature type="domain" description="Ecp2 effector protein-like" evidence="2">
    <location>
        <begin position="73"/>
        <end position="174"/>
    </location>
</feature>
<dbReference type="Pfam" id="PF14856">
    <property type="entry name" value="Hce2"/>
    <property type="match status" value="1"/>
</dbReference>
<comment type="caution">
    <text evidence="3">The sequence shown here is derived from an EMBL/GenBank/DDBJ whole genome shotgun (WGS) entry which is preliminary data.</text>
</comment>
<reference evidence="3" key="1">
    <citation type="journal article" date="2023" name="Mol. Phylogenet. Evol.">
        <title>Genome-scale phylogeny and comparative genomics of the fungal order Sordariales.</title>
        <authorList>
            <person name="Hensen N."/>
            <person name="Bonometti L."/>
            <person name="Westerberg I."/>
            <person name="Brannstrom I.O."/>
            <person name="Guillou S."/>
            <person name="Cros-Aarteil S."/>
            <person name="Calhoun S."/>
            <person name="Haridas S."/>
            <person name="Kuo A."/>
            <person name="Mondo S."/>
            <person name="Pangilinan J."/>
            <person name="Riley R."/>
            <person name="LaButti K."/>
            <person name="Andreopoulos B."/>
            <person name="Lipzen A."/>
            <person name="Chen C."/>
            <person name="Yan M."/>
            <person name="Daum C."/>
            <person name="Ng V."/>
            <person name="Clum A."/>
            <person name="Steindorff A."/>
            <person name="Ohm R.A."/>
            <person name="Martin F."/>
            <person name="Silar P."/>
            <person name="Natvig D.O."/>
            <person name="Lalanne C."/>
            <person name="Gautier V."/>
            <person name="Ament-Velasquez S.L."/>
            <person name="Kruys A."/>
            <person name="Hutchinson M.I."/>
            <person name="Powell A.J."/>
            <person name="Barry K."/>
            <person name="Miller A.N."/>
            <person name="Grigoriev I.V."/>
            <person name="Debuchy R."/>
            <person name="Gladieux P."/>
            <person name="Hiltunen Thoren M."/>
            <person name="Johannesson H."/>
        </authorList>
    </citation>
    <scope>NUCLEOTIDE SEQUENCE</scope>
    <source>
        <strain evidence="3">PSN309</strain>
    </source>
</reference>
<accession>A0AAN6WMR5</accession>
<evidence type="ECO:0000256" key="1">
    <source>
        <dbReference type="SAM" id="SignalP"/>
    </source>
</evidence>
<organism evidence="3 4">
    <name type="scientific">Podospora australis</name>
    <dbReference type="NCBI Taxonomy" id="1536484"/>
    <lineage>
        <taxon>Eukaryota</taxon>
        <taxon>Fungi</taxon>
        <taxon>Dikarya</taxon>
        <taxon>Ascomycota</taxon>
        <taxon>Pezizomycotina</taxon>
        <taxon>Sordariomycetes</taxon>
        <taxon>Sordariomycetidae</taxon>
        <taxon>Sordariales</taxon>
        <taxon>Podosporaceae</taxon>
        <taxon>Podospora</taxon>
    </lineage>
</organism>
<protein>
    <recommendedName>
        <fullName evidence="2">Ecp2 effector protein-like domain-containing protein</fullName>
    </recommendedName>
</protein>
<dbReference type="InterPro" id="IPR029226">
    <property type="entry name" value="Ecp2-like"/>
</dbReference>
<sequence length="208" mass="22874">MFPTSAFLALAGLLAVTHAAPTVPKDGFEIIHTINGPKEMPIGSVIWNNDPYVYCANNTKSSVTGGLSTLFQKCNQQTTKESQVSRASPWAKDCITMVDILSVHGAAWTILQAESRRRIADYKTCAFGVDVHNGGMAYVGDGDLWYIMYNLQGCAHQFPGETERRAGYKGTMWCNHKRSSLGENLSHSIGVRFRRLGSLQIVSSIENQ</sequence>
<keyword evidence="4" id="KW-1185">Reference proteome</keyword>